<dbReference type="GO" id="GO:0016020">
    <property type="term" value="C:membrane"/>
    <property type="evidence" value="ECO:0007669"/>
    <property type="project" value="TreeGrafter"/>
</dbReference>
<dbReference type="InterPro" id="IPR005025">
    <property type="entry name" value="FMN_Rdtase-like_dom"/>
</dbReference>
<dbReference type="InterPro" id="IPR008254">
    <property type="entry name" value="Flavodoxin/NO_synth"/>
</dbReference>
<dbReference type="InterPro" id="IPR010089">
    <property type="entry name" value="Flavoprotein_WrbA-like"/>
</dbReference>
<dbReference type="NCBIfam" id="TIGR01755">
    <property type="entry name" value="flav_wrbA"/>
    <property type="match status" value="1"/>
</dbReference>
<dbReference type="Pfam" id="PF03358">
    <property type="entry name" value="FMN_red"/>
    <property type="match status" value="1"/>
</dbReference>
<dbReference type="PROSITE" id="PS50902">
    <property type="entry name" value="FLAVODOXIN_LIKE"/>
    <property type="match status" value="1"/>
</dbReference>
<organism evidence="3 4">
    <name type="scientific">Sulfobacillus acidophilus</name>
    <dbReference type="NCBI Taxonomy" id="53633"/>
    <lineage>
        <taxon>Bacteria</taxon>
        <taxon>Bacillati</taxon>
        <taxon>Bacillota</taxon>
        <taxon>Clostridia</taxon>
        <taxon>Eubacteriales</taxon>
        <taxon>Clostridiales Family XVII. Incertae Sedis</taxon>
        <taxon>Sulfobacillus</taxon>
    </lineage>
</organism>
<dbReference type="AlphaFoldDB" id="A0A2T2WEU0"/>
<dbReference type="GO" id="GO:0003955">
    <property type="term" value="F:NAD(P)H dehydrogenase (quinone) activity"/>
    <property type="evidence" value="ECO:0007669"/>
    <property type="project" value="InterPro"/>
</dbReference>
<dbReference type="FunFam" id="3.40.50.360:FF:000001">
    <property type="entry name" value="NAD(P)H dehydrogenase (Quinone) FQR1-like"/>
    <property type="match status" value="1"/>
</dbReference>
<feature type="domain" description="Flavodoxin-like" evidence="2">
    <location>
        <begin position="6"/>
        <end position="197"/>
    </location>
</feature>
<evidence type="ECO:0000313" key="4">
    <source>
        <dbReference type="Proteomes" id="UP000241848"/>
    </source>
</evidence>
<accession>A0A2T2WEU0</accession>
<dbReference type="GO" id="GO:0010181">
    <property type="term" value="F:FMN binding"/>
    <property type="evidence" value="ECO:0007669"/>
    <property type="project" value="InterPro"/>
</dbReference>
<evidence type="ECO:0000256" key="1">
    <source>
        <dbReference type="ARBA" id="ARBA00006961"/>
    </source>
</evidence>
<protein>
    <submittedName>
        <fullName evidence="3">NAD(P)H:quinone oxidoreductase, type IV</fullName>
    </submittedName>
</protein>
<dbReference type="PANTHER" id="PTHR30546">
    <property type="entry name" value="FLAVODOXIN-RELATED PROTEIN WRBA-RELATED"/>
    <property type="match status" value="1"/>
</dbReference>
<comment type="similarity">
    <text evidence="1">Belongs to the WrbA family.</text>
</comment>
<gene>
    <name evidence="3" type="ORF">C7B45_13415</name>
</gene>
<evidence type="ECO:0000259" key="2">
    <source>
        <dbReference type="PROSITE" id="PS50902"/>
    </source>
</evidence>
<dbReference type="SUPFAM" id="SSF52218">
    <property type="entry name" value="Flavoproteins"/>
    <property type="match status" value="1"/>
</dbReference>
<proteinExistence type="inferred from homology"/>
<dbReference type="EMBL" id="PXYV01000051">
    <property type="protein sequence ID" value="PSR20743.1"/>
    <property type="molecule type" value="Genomic_DNA"/>
</dbReference>
<dbReference type="InterPro" id="IPR029039">
    <property type="entry name" value="Flavoprotein-like_sf"/>
</dbReference>
<dbReference type="Proteomes" id="UP000241848">
    <property type="component" value="Unassembled WGS sequence"/>
</dbReference>
<dbReference type="NCBIfam" id="NF002999">
    <property type="entry name" value="PRK03767.1"/>
    <property type="match status" value="1"/>
</dbReference>
<name>A0A2T2WEU0_9FIRM</name>
<comment type="caution">
    <text evidence="3">The sequence shown here is derived from an EMBL/GenBank/DDBJ whole genome shotgun (WGS) entry which is preliminary data.</text>
</comment>
<sequence length="199" mass="21540">MSNVKIAVIYYSATGTNHQMAVEAEKAAKEAGAEVRLRRVPELAPEEAITANPAWKAHRDSTRDVEVVTLDDLQWADGFIFSVPTRYGNMAAQMKQFIDTTGPIWGQGKLANKTVTAMSSAANPHGGQEATILSLYTTMYHWGAIVVAPGYTHESIYKAGGNPYGASCTAGQPVSAEVRAAVHHQARRLVEITQRLVQS</sequence>
<dbReference type="Gene3D" id="3.40.50.360">
    <property type="match status" value="1"/>
</dbReference>
<evidence type="ECO:0000313" key="3">
    <source>
        <dbReference type="EMBL" id="PSR20743.1"/>
    </source>
</evidence>
<reference evidence="3 4" key="1">
    <citation type="journal article" date="2014" name="BMC Genomics">
        <title>Comparison of environmental and isolate Sulfobacillus genomes reveals diverse carbon, sulfur, nitrogen, and hydrogen metabolisms.</title>
        <authorList>
            <person name="Justice N.B."/>
            <person name="Norman A."/>
            <person name="Brown C.T."/>
            <person name="Singh A."/>
            <person name="Thomas B.C."/>
            <person name="Banfield J.F."/>
        </authorList>
    </citation>
    <scope>NUCLEOTIDE SEQUENCE [LARGE SCALE GENOMIC DNA]</scope>
    <source>
        <strain evidence="3">AMDSBA3</strain>
    </source>
</reference>
<dbReference type="PANTHER" id="PTHR30546:SF23">
    <property type="entry name" value="FLAVOPROTEIN-LIKE PROTEIN YCP4-RELATED"/>
    <property type="match status" value="1"/>
</dbReference>